<evidence type="ECO:0000256" key="4">
    <source>
        <dbReference type="ARBA" id="ARBA00023315"/>
    </source>
</evidence>
<dbReference type="OrthoDB" id="74183at2759"/>
<dbReference type="GO" id="GO:0071596">
    <property type="term" value="P:ubiquitin-dependent protein catabolic process via the N-end rule pathway"/>
    <property type="evidence" value="ECO:0007669"/>
    <property type="project" value="EnsemblFungi"/>
</dbReference>
<dbReference type="PANTHER" id="PTHR21367:SF1">
    <property type="entry name" value="ARGINYL-TRNA--PROTEIN TRANSFERASE 1"/>
    <property type="match status" value="1"/>
</dbReference>
<dbReference type="Proteomes" id="UP000005666">
    <property type="component" value="Chromosome 6"/>
</dbReference>
<dbReference type="InterPro" id="IPR007472">
    <property type="entry name" value="N-end_Aminoacyl_Trfase_C"/>
</dbReference>
<feature type="compositionally biased region" description="Basic and acidic residues" evidence="5">
    <location>
        <begin position="428"/>
        <end position="439"/>
    </location>
</feature>
<gene>
    <name evidence="8" type="primary">TPHA0F00570</name>
    <name evidence="8" type="ordered locus">TPHA_0F00570</name>
</gene>
<evidence type="ECO:0000256" key="1">
    <source>
        <dbReference type="ARBA" id="ARBA00009991"/>
    </source>
</evidence>
<evidence type="ECO:0000256" key="5">
    <source>
        <dbReference type="SAM" id="MobiDB-lite"/>
    </source>
</evidence>
<dbReference type="SUPFAM" id="SSF55729">
    <property type="entry name" value="Acyl-CoA N-acyltransferases (Nat)"/>
    <property type="match status" value="1"/>
</dbReference>
<feature type="compositionally biased region" description="Polar residues" evidence="5">
    <location>
        <begin position="416"/>
        <end position="427"/>
    </location>
</feature>
<dbReference type="InterPro" id="IPR007471">
    <property type="entry name" value="N-end_Aminoacyl_Trfase_N"/>
</dbReference>
<dbReference type="KEGG" id="tpf:TPHA_0F00570"/>
<keyword evidence="3" id="KW-0808">Transferase</keyword>
<dbReference type="HOGENOM" id="CLU_020349_2_2_1"/>
<dbReference type="GO" id="GO:0006915">
    <property type="term" value="P:apoptotic process"/>
    <property type="evidence" value="ECO:0007669"/>
    <property type="project" value="EnsemblFungi"/>
</dbReference>
<feature type="region of interest" description="Disordered" evidence="5">
    <location>
        <begin position="411"/>
        <end position="439"/>
    </location>
</feature>
<dbReference type="OMA" id="RNCCRLY"/>
<sequence>MDLTDRLIISYPLYFSNDTSGCGYCNGQKAIAENNYSLMSLMHKESNGITVNNSCVGFQSEQMSVEQYDRLCNMGYRRSGNFVYKGDMLRNCCRKYTIRTKMEYLKIDKELKKSLRRFNKFVNPTENEMHKKNKGNVEYNVIEEVLKIKRSSSRLKTVFEPSVYSQEKYELFCKFQENIHHDYKHSERGFRQFLCHSPFTDEEIMGTEEEWEQLNNWDTLQDNEYIKRLGPAHECYYLDGKLIAFAVTDFLVTGLSSVYFVWDPDYARLSLGKVSALKELVLSTKIKNGYYYLGYYIGDCPKMNYKGKYGGELLDLCAANYVRLEKLDNITKHGRLFIMTDSEDKCDTPQSEPYLNEKLKALWLPSLSGENLINIAENIYGSNGKALLDANKAAISLKAFGMDFRTENMNGDKLNDNNTSITTNRTGNEGKKSKKKTSDAIRSIPNVLPGLVPLPEVLEIINSGKIDTLKDKLLIFDTELGGLRPFMGSKLESPEVMKIICDTIRVMGTENAMNTIIII</sequence>
<dbReference type="GO" id="GO:0005737">
    <property type="term" value="C:cytoplasm"/>
    <property type="evidence" value="ECO:0007669"/>
    <property type="project" value="TreeGrafter"/>
</dbReference>
<accession>G8BUW2</accession>
<dbReference type="STRING" id="1071381.G8BUW2"/>
<dbReference type="GeneID" id="11535338"/>
<proteinExistence type="inferred from homology"/>
<dbReference type="EMBL" id="HE612861">
    <property type="protein sequence ID" value="CCE63544.1"/>
    <property type="molecule type" value="Genomic_DNA"/>
</dbReference>
<name>G8BUW2_TETPH</name>
<evidence type="ECO:0000256" key="2">
    <source>
        <dbReference type="ARBA" id="ARBA00012025"/>
    </source>
</evidence>
<reference evidence="8 9" key="1">
    <citation type="journal article" date="2011" name="Proc. Natl. Acad. Sci. U.S.A.">
        <title>Evolutionary erosion of yeast sex chromosomes by mating-type switching accidents.</title>
        <authorList>
            <person name="Gordon J.L."/>
            <person name="Armisen D."/>
            <person name="Proux-Wera E."/>
            <person name="Oheigeartaigh S.S."/>
            <person name="Byrne K.P."/>
            <person name="Wolfe K.H."/>
        </authorList>
    </citation>
    <scope>NUCLEOTIDE SEQUENCE [LARGE SCALE GENOMIC DNA]</scope>
    <source>
        <strain evidence="9">ATCC 24235 / CBS 4417 / NBRC 1672 / NRRL Y-8282 / UCD 70-5</strain>
    </source>
</reference>
<dbReference type="AlphaFoldDB" id="G8BUW2"/>
<dbReference type="InterPro" id="IPR030700">
    <property type="entry name" value="N-end_Aminoacyl_Trfase"/>
</dbReference>
<keyword evidence="9" id="KW-1185">Reference proteome</keyword>
<evidence type="ECO:0000259" key="6">
    <source>
        <dbReference type="Pfam" id="PF04376"/>
    </source>
</evidence>
<evidence type="ECO:0000313" key="9">
    <source>
        <dbReference type="Proteomes" id="UP000005666"/>
    </source>
</evidence>
<dbReference type="RefSeq" id="XP_003685978.1">
    <property type="nucleotide sequence ID" value="XM_003685930.1"/>
</dbReference>
<organism evidence="8 9">
    <name type="scientific">Tetrapisispora phaffii (strain ATCC 24235 / CBS 4417 / NBRC 1672 / NRRL Y-8282 / UCD 70-5)</name>
    <name type="common">Yeast</name>
    <name type="synonym">Fabospora phaffii</name>
    <dbReference type="NCBI Taxonomy" id="1071381"/>
    <lineage>
        <taxon>Eukaryota</taxon>
        <taxon>Fungi</taxon>
        <taxon>Dikarya</taxon>
        <taxon>Ascomycota</taxon>
        <taxon>Saccharomycotina</taxon>
        <taxon>Saccharomycetes</taxon>
        <taxon>Saccharomycetales</taxon>
        <taxon>Saccharomycetaceae</taxon>
        <taxon>Tetrapisispora</taxon>
    </lineage>
</organism>
<dbReference type="eggNOG" id="KOG1193">
    <property type="taxonomic scope" value="Eukaryota"/>
</dbReference>
<comment type="similarity">
    <text evidence="1">Belongs to the R-transferase family.</text>
</comment>
<dbReference type="Pfam" id="PF04377">
    <property type="entry name" value="ATE_C"/>
    <property type="match status" value="1"/>
</dbReference>
<feature type="domain" description="N-end aminoacyl transferase N-terminal" evidence="6">
    <location>
        <begin position="21"/>
        <end position="113"/>
    </location>
</feature>
<dbReference type="GO" id="GO:0004057">
    <property type="term" value="F:arginyl-tRNA--protein transferase activity"/>
    <property type="evidence" value="ECO:0007669"/>
    <property type="project" value="UniProtKB-EC"/>
</dbReference>
<dbReference type="InterPro" id="IPR016181">
    <property type="entry name" value="Acyl_CoA_acyltransferase"/>
</dbReference>
<evidence type="ECO:0000259" key="7">
    <source>
        <dbReference type="Pfam" id="PF04377"/>
    </source>
</evidence>
<evidence type="ECO:0000256" key="3">
    <source>
        <dbReference type="ARBA" id="ARBA00022679"/>
    </source>
</evidence>
<feature type="domain" description="N-end rule aminoacyl transferase C-terminal" evidence="7">
    <location>
        <begin position="167"/>
        <end position="310"/>
    </location>
</feature>
<protein>
    <recommendedName>
        <fullName evidence="2">arginyltransferase</fullName>
        <ecNumber evidence="2">2.3.2.8</ecNumber>
    </recommendedName>
</protein>
<dbReference type="EC" id="2.3.2.8" evidence="2"/>
<evidence type="ECO:0000313" key="8">
    <source>
        <dbReference type="EMBL" id="CCE63544.1"/>
    </source>
</evidence>
<dbReference type="PANTHER" id="PTHR21367">
    <property type="entry name" value="ARGININE-TRNA-PROTEIN TRANSFERASE 1"/>
    <property type="match status" value="1"/>
</dbReference>
<keyword evidence="4" id="KW-0012">Acyltransferase</keyword>
<dbReference type="Pfam" id="PF04376">
    <property type="entry name" value="ATE_N"/>
    <property type="match status" value="1"/>
</dbReference>